<dbReference type="FunFam" id="1.10.10.10:FF:000071">
    <property type="entry name" value="Forkhead box F1"/>
    <property type="match status" value="1"/>
</dbReference>
<protein>
    <submittedName>
        <fullName evidence="8">Fork-head domain-containing protein</fullName>
    </submittedName>
</protein>
<dbReference type="GO" id="GO:0005634">
    <property type="term" value="C:nucleus"/>
    <property type="evidence" value="ECO:0007669"/>
    <property type="project" value="UniProtKB-SubCell"/>
</dbReference>
<dbReference type="Pfam" id="PF00250">
    <property type="entry name" value="Forkhead"/>
    <property type="match status" value="1"/>
</dbReference>
<evidence type="ECO:0000256" key="3">
    <source>
        <dbReference type="ARBA" id="ARBA00023242"/>
    </source>
</evidence>
<dbReference type="Proteomes" id="UP000038045">
    <property type="component" value="Unplaced"/>
</dbReference>
<dbReference type="PROSITE" id="PS50039">
    <property type="entry name" value="FORK_HEAD_3"/>
    <property type="match status" value="1"/>
</dbReference>
<evidence type="ECO:0000256" key="2">
    <source>
        <dbReference type="ARBA" id="ARBA00023125"/>
    </source>
</evidence>
<keyword evidence="3 4" id="KW-0539">Nucleus</keyword>
<name>A0A0N4ZY33_PARTI</name>
<dbReference type="GO" id="GO:0000981">
    <property type="term" value="F:DNA-binding transcription factor activity, RNA polymerase II-specific"/>
    <property type="evidence" value="ECO:0007669"/>
    <property type="project" value="TreeGrafter"/>
</dbReference>
<evidence type="ECO:0000256" key="1">
    <source>
        <dbReference type="ARBA" id="ARBA00004123"/>
    </source>
</evidence>
<evidence type="ECO:0000313" key="7">
    <source>
        <dbReference type="Proteomes" id="UP000038045"/>
    </source>
</evidence>
<dbReference type="AlphaFoldDB" id="A0A0N4ZY33"/>
<organism evidence="7 8">
    <name type="scientific">Parastrongyloides trichosuri</name>
    <name type="common">Possum-specific nematode worm</name>
    <dbReference type="NCBI Taxonomy" id="131310"/>
    <lineage>
        <taxon>Eukaryota</taxon>
        <taxon>Metazoa</taxon>
        <taxon>Ecdysozoa</taxon>
        <taxon>Nematoda</taxon>
        <taxon>Chromadorea</taxon>
        <taxon>Rhabditida</taxon>
        <taxon>Tylenchina</taxon>
        <taxon>Panagrolaimomorpha</taxon>
        <taxon>Strongyloidoidea</taxon>
        <taxon>Strongyloididae</taxon>
        <taxon>Parastrongyloides</taxon>
    </lineage>
</organism>
<dbReference type="GO" id="GO:0009887">
    <property type="term" value="P:animal organ morphogenesis"/>
    <property type="evidence" value="ECO:0007669"/>
    <property type="project" value="TreeGrafter"/>
</dbReference>
<feature type="DNA-binding region" description="Fork-head" evidence="4">
    <location>
        <begin position="61"/>
        <end position="156"/>
    </location>
</feature>
<dbReference type="InterPro" id="IPR051770">
    <property type="entry name" value="Forkhead_box_regulator"/>
</dbReference>
<dbReference type="WBParaSite" id="PTRK_0001370600.1">
    <property type="protein sequence ID" value="PTRK_0001370600.1"/>
    <property type="gene ID" value="PTRK_0001370600"/>
</dbReference>
<keyword evidence="7" id="KW-1185">Reference proteome</keyword>
<feature type="region of interest" description="Disordered" evidence="5">
    <location>
        <begin position="32"/>
        <end position="57"/>
    </location>
</feature>
<proteinExistence type="predicted"/>
<dbReference type="InterPro" id="IPR030456">
    <property type="entry name" value="TF_fork_head_CS_2"/>
</dbReference>
<dbReference type="PRINTS" id="PR00053">
    <property type="entry name" value="FORKHEAD"/>
</dbReference>
<dbReference type="PROSITE" id="PS00658">
    <property type="entry name" value="FORK_HEAD_2"/>
    <property type="match status" value="1"/>
</dbReference>
<dbReference type="SMART" id="SM00339">
    <property type="entry name" value="FH"/>
    <property type="match status" value="1"/>
</dbReference>
<feature type="domain" description="Fork-head" evidence="6">
    <location>
        <begin position="61"/>
        <end position="156"/>
    </location>
</feature>
<dbReference type="PANTHER" id="PTHR46262">
    <property type="entry name" value="FORKHEAD BOX PROTEIN BINIOU"/>
    <property type="match status" value="1"/>
</dbReference>
<feature type="region of interest" description="Disordered" evidence="5">
    <location>
        <begin position="403"/>
        <end position="450"/>
    </location>
</feature>
<comment type="subcellular location">
    <subcellularLocation>
        <location evidence="1 4">Nucleus</location>
    </subcellularLocation>
</comment>
<evidence type="ECO:0000256" key="5">
    <source>
        <dbReference type="SAM" id="MobiDB-lite"/>
    </source>
</evidence>
<dbReference type="InterPro" id="IPR001766">
    <property type="entry name" value="Fork_head_dom"/>
</dbReference>
<dbReference type="SUPFAM" id="SSF46785">
    <property type="entry name" value="Winged helix' DNA-binding domain"/>
    <property type="match status" value="1"/>
</dbReference>
<evidence type="ECO:0000313" key="8">
    <source>
        <dbReference type="WBParaSite" id="PTRK_0001370600.1"/>
    </source>
</evidence>
<feature type="compositionally biased region" description="Low complexity" evidence="5">
    <location>
        <begin position="423"/>
        <end position="446"/>
    </location>
</feature>
<dbReference type="InterPro" id="IPR036388">
    <property type="entry name" value="WH-like_DNA-bd_sf"/>
</dbReference>
<sequence length="462" mass="51860">MSYNGNGVVNSISNVKDISEIRKGVIDDKDDSCGMIGKGTPNKNGSNHTPIKLRRGKKPEKPAISYIALISLAIKAQPSRRATLAEIYKYLQGNYEFFRGEYNGWKNSIRHNLSLNECFIKLPKTDGEKIGKGHQWTIDDSVDFCYEAGIYRRRPRHTTTVNSRNNITSNDGCGSLIEDNSIDDCGSNNGASLDVHLNSLMLQRNNDDNSLLMGNHTIKDNFSLAPEDGLNYDYCNENERSPIYSTIDHSNHSNISNHLNLPYTSTTPSSFSLWQQPPPPLWQDSPFYPPPSGSSYINGVPTNWMNNYQSNYETFNNTAHPFNTPGHTPYPTPTYPTPTYQHPSSLYTTPTYPQSTAFTLNNYHNRNNNNNNNQMTSGYQQQTTIDELNQGNEKLIENKHFQNPQEQPSYPMENPFTDPQFVSSSSSSSSTTTTSNNITPPTSNTNLDNTITNFSQSVVIEN</sequence>
<dbReference type="GO" id="GO:0001710">
    <property type="term" value="P:mesodermal cell fate commitment"/>
    <property type="evidence" value="ECO:0007669"/>
    <property type="project" value="UniProtKB-ARBA"/>
</dbReference>
<dbReference type="GO" id="GO:0000978">
    <property type="term" value="F:RNA polymerase II cis-regulatory region sequence-specific DNA binding"/>
    <property type="evidence" value="ECO:0007669"/>
    <property type="project" value="TreeGrafter"/>
</dbReference>
<dbReference type="InterPro" id="IPR036390">
    <property type="entry name" value="WH_DNA-bd_sf"/>
</dbReference>
<keyword evidence="2 4" id="KW-0238">DNA-binding</keyword>
<dbReference type="STRING" id="131310.A0A0N4ZY33"/>
<dbReference type="Gene3D" id="1.10.10.10">
    <property type="entry name" value="Winged helix-like DNA-binding domain superfamily/Winged helix DNA-binding domain"/>
    <property type="match status" value="1"/>
</dbReference>
<evidence type="ECO:0000256" key="4">
    <source>
        <dbReference type="PROSITE-ProRule" id="PRU00089"/>
    </source>
</evidence>
<reference evidence="8" key="1">
    <citation type="submission" date="2017-02" db="UniProtKB">
        <authorList>
            <consortium name="WormBaseParasite"/>
        </authorList>
    </citation>
    <scope>IDENTIFICATION</scope>
</reference>
<accession>A0A0N4ZY33</accession>
<evidence type="ECO:0000259" key="6">
    <source>
        <dbReference type="PROSITE" id="PS50039"/>
    </source>
</evidence>
<dbReference type="PANTHER" id="PTHR46262:SF2">
    <property type="entry name" value="FORKHEAD BOX PROTEIN BINIOU"/>
    <property type="match status" value="1"/>
</dbReference>